<protein>
    <submittedName>
        <fullName evidence="2">Uncharacterized protein</fullName>
    </submittedName>
</protein>
<name>A0A1S8MT25_CLOSA</name>
<gene>
    <name evidence="2" type="ORF">CLOSAC_38500</name>
</gene>
<sequence>MAKHKHREQEPVMNDVNAKSSNNINNNPFGIDPMQLIGLLGGNFDMNNMGNMLASMNTNGFDLNNLGSLAQMVGLNLDNNFMQGNNKNNSSNNMNSNVNSNFNPNMNPYPNNSNNINNNSNMNASNINNKNANNNIKNANTNNSGKKVDSKNDKKSANIKNDKKNDDNLQFLMSLRCYVHPDKIKFIDKIIELYNSGVFKDV</sequence>
<feature type="compositionally biased region" description="Low complexity" evidence="1">
    <location>
        <begin position="14"/>
        <end position="26"/>
    </location>
</feature>
<dbReference type="Proteomes" id="UP000191154">
    <property type="component" value="Unassembled WGS sequence"/>
</dbReference>
<proteinExistence type="predicted"/>
<feature type="region of interest" description="Disordered" evidence="1">
    <location>
        <begin position="82"/>
        <end position="163"/>
    </location>
</feature>
<accession>A0A1S8MT25</accession>
<feature type="compositionally biased region" description="Basic and acidic residues" evidence="1">
    <location>
        <begin position="146"/>
        <end position="163"/>
    </location>
</feature>
<feature type="region of interest" description="Disordered" evidence="1">
    <location>
        <begin position="1"/>
        <end position="26"/>
    </location>
</feature>
<reference evidence="2 3" key="1">
    <citation type="submission" date="2016-05" db="EMBL/GenBank/DDBJ databases">
        <title>Microbial solvent formation.</title>
        <authorList>
            <person name="Poehlein A."/>
            <person name="Montoya Solano J.D."/>
            <person name="Flitsch S."/>
            <person name="Krabben P."/>
            <person name="Duerre P."/>
            <person name="Daniel R."/>
        </authorList>
    </citation>
    <scope>NUCLEOTIDE SEQUENCE [LARGE SCALE GENOMIC DNA]</scope>
    <source>
        <strain evidence="2 3">L1-8</strain>
    </source>
</reference>
<evidence type="ECO:0000313" key="2">
    <source>
        <dbReference type="EMBL" id="OOM07321.1"/>
    </source>
</evidence>
<comment type="caution">
    <text evidence="2">The sequence shown here is derived from an EMBL/GenBank/DDBJ whole genome shotgun (WGS) entry which is preliminary data.</text>
</comment>
<dbReference type="AlphaFoldDB" id="A0A1S8MT25"/>
<dbReference type="EMBL" id="LZYZ01000008">
    <property type="protein sequence ID" value="OOM07321.1"/>
    <property type="molecule type" value="Genomic_DNA"/>
</dbReference>
<dbReference type="RefSeq" id="WP_077866873.1">
    <property type="nucleotide sequence ID" value="NZ_LZYZ01000008.1"/>
</dbReference>
<organism evidence="2 3">
    <name type="scientific">Clostridium saccharobutylicum</name>
    <dbReference type="NCBI Taxonomy" id="169679"/>
    <lineage>
        <taxon>Bacteria</taxon>
        <taxon>Bacillati</taxon>
        <taxon>Bacillota</taxon>
        <taxon>Clostridia</taxon>
        <taxon>Eubacteriales</taxon>
        <taxon>Clostridiaceae</taxon>
        <taxon>Clostridium</taxon>
    </lineage>
</organism>
<feature type="compositionally biased region" description="Low complexity" evidence="1">
    <location>
        <begin position="85"/>
        <end position="144"/>
    </location>
</feature>
<evidence type="ECO:0000313" key="3">
    <source>
        <dbReference type="Proteomes" id="UP000191154"/>
    </source>
</evidence>
<evidence type="ECO:0000256" key="1">
    <source>
        <dbReference type="SAM" id="MobiDB-lite"/>
    </source>
</evidence>
<dbReference type="STRING" id="169679.CSACC_31040"/>